<dbReference type="PANTHER" id="PTHR11640:SF164">
    <property type="entry name" value="MAM DOMAIN-CONTAINING GLYCOSYLPHOSPHATIDYLINOSITOL ANCHOR PROTEIN 1"/>
    <property type="match status" value="1"/>
</dbReference>
<organism evidence="9">
    <name type="scientific">Capitella teleta</name>
    <name type="common">Polychaete worm</name>
    <dbReference type="NCBI Taxonomy" id="283909"/>
    <lineage>
        <taxon>Eukaryota</taxon>
        <taxon>Metazoa</taxon>
        <taxon>Spiralia</taxon>
        <taxon>Lophotrochozoa</taxon>
        <taxon>Annelida</taxon>
        <taxon>Polychaeta</taxon>
        <taxon>Sedentaria</taxon>
        <taxon>Scolecida</taxon>
        <taxon>Capitellidae</taxon>
        <taxon>Capitella</taxon>
    </lineage>
</organism>
<dbReference type="GO" id="GO:0098609">
    <property type="term" value="P:cell-cell adhesion"/>
    <property type="evidence" value="ECO:0007669"/>
    <property type="project" value="TreeGrafter"/>
</dbReference>
<dbReference type="SMART" id="SM00409">
    <property type="entry name" value="IG"/>
    <property type="match status" value="2"/>
</dbReference>
<dbReference type="EMBL" id="KB305006">
    <property type="protein sequence ID" value="ELU01464.1"/>
    <property type="molecule type" value="Genomic_DNA"/>
</dbReference>
<dbReference type="SUPFAM" id="SSF48726">
    <property type="entry name" value="Immunoglobulin"/>
    <property type="match status" value="2"/>
</dbReference>
<evidence type="ECO:0000256" key="2">
    <source>
        <dbReference type="ARBA" id="ARBA00023136"/>
    </source>
</evidence>
<reference evidence="10" key="3">
    <citation type="submission" date="2015-06" db="UniProtKB">
        <authorList>
            <consortium name="EnsemblMetazoa"/>
        </authorList>
    </citation>
    <scope>IDENTIFICATION</scope>
</reference>
<keyword evidence="2" id="KW-0472">Membrane</keyword>
<feature type="signal peptide" evidence="7">
    <location>
        <begin position="1"/>
        <end position="15"/>
    </location>
</feature>
<dbReference type="InterPro" id="IPR003599">
    <property type="entry name" value="Ig_sub"/>
</dbReference>
<evidence type="ECO:0000256" key="4">
    <source>
        <dbReference type="ARBA" id="ARBA00023180"/>
    </source>
</evidence>
<keyword evidence="5" id="KW-0393">Immunoglobulin domain</keyword>
<dbReference type="HOGENOM" id="CLU_604462_0_0_1"/>
<keyword evidence="11" id="KW-1185">Reference proteome</keyword>
<feature type="domain" description="Immunoglobulin" evidence="8">
    <location>
        <begin position="75"/>
        <end position="183"/>
    </location>
</feature>
<keyword evidence="4" id="KW-0325">Glycoprotein</keyword>
<dbReference type="AlphaFoldDB" id="R7U679"/>
<evidence type="ECO:0000313" key="9">
    <source>
        <dbReference type="EMBL" id="ELU01464.1"/>
    </source>
</evidence>
<name>R7U679_CAPTE</name>
<comment type="subcellular location">
    <subcellularLocation>
        <location evidence="1">Membrane</location>
        <topology evidence="1">Single-pass type I membrane protein</topology>
    </subcellularLocation>
</comment>
<evidence type="ECO:0000256" key="1">
    <source>
        <dbReference type="ARBA" id="ARBA00004479"/>
    </source>
</evidence>
<evidence type="ECO:0000313" key="11">
    <source>
        <dbReference type="Proteomes" id="UP000014760"/>
    </source>
</evidence>
<evidence type="ECO:0000256" key="6">
    <source>
        <dbReference type="SAM" id="MobiDB-lite"/>
    </source>
</evidence>
<gene>
    <name evidence="9" type="ORF">CAPTEDRAFT_219353</name>
</gene>
<feature type="domain" description="Immunoglobulin" evidence="8">
    <location>
        <begin position="317"/>
        <end position="420"/>
    </location>
</feature>
<accession>R7U679</accession>
<evidence type="ECO:0000256" key="7">
    <source>
        <dbReference type="SAM" id="SignalP"/>
    </source>
</evidence>
<keyword evidence="3" id="KW-1015">Disulfide bond</keyword>
<dbReference type="InterPro" id="IPR051275">
    <property type="entry name" value="Cell_adhesion_signaling"/>
</dbReference>
<reference evidence="9 11" key="2">
    <citation type="journal article" date="2013" name="Nature">
        <title>Insights into bilaterian evolution from three spiralian genomes.</title>
        <authorList>
            <person name="Simakov O."/>
            <person name="Marletaz F."/>
            <person name="Cho S.J."/>
            <person name="Edsinger-Gonzales E."/>
            <person name="Havlak P."/>
            <person name="Hellsten U."/>
            <person name="Kuo D.H."/>
            <person name="Larsson T."/>
            <person name="Lv J."/>
            <person name="Arendt D."/>
            <person name="Savage R."/>
            <person name="Osoegawa K."/>
            <person name="de Jong P."/>
            <person name="Grimwood J."/>
            <person name="Chapman J.A."/>
            <person name="Shapiro H."/>
            <person name="Aerts A."/>
            <person name="Otillar R.P."/>
            <person name="Terry A.Y."/>
            <person name="Boore J.L."/>
            <person name="Grigoriev I.V."/>
            <person name="Lindberg D.R."/>
            <person name="Seaver E.C."/>
            <person name="Weisblat D.A."/>
            <person name="Putnam N.H."/>
            <person name="Rokhsar D.S."/>
        </authorList>
    </citation>
    <scope>NUCLEOTIDE SEQUENCE</scope>
    <source>
        <strain evidence="9 11">I ESC-2004</strain>
    </source>
</reference>
<dbReference type="EnsemblMetazoa" id="CapteT219353">
    <property type="protein sequence ID" value="CapteP219353"/>
    <property type="gene ID" value="CapteG219353"/>
</dbReference>
<dbReference type="Proteomes" id="UP000014760">
    <property type="component" value="Unassembled WGS sequence"/>
</dbReference>
<proteinExistence type="predicted"/>
<dbReference type="EMBL" id="AMQN01009242">
    <property type="status" value="NOT_ANNOTATED_CDS"/>
    <property type="molecule type" value="Genomic_DNA"/>
</dbReference>
<evidence type="ECO:0000256" key="5">
    <source>
        <dbReference type="ARBA" id="ARBA00023319"/>
    </source>
</evidence>
<dbReference type="GO" id="GO:0005886">
    <property type="term" value="C:plasma membrane"/>
    <property type="evidence" value="ECO:0007669"/>
    <property type="project" value="TreeGrafter"/>
</dbReference>
<protein>
    <recommendedName>
        <fullName evidence="8">Immunoglobulin domain-containing protein</fullName>
    </recommendedName>
</protein>
<dbReference type="InterPro" id="IPR013783">
    <property type="entry name" value="Ig-like_fold"/>
</dbReference>
<dbReference type="Gene3D" id="2.60.40.10">
    <property type="entry name" value="Immunoglobulins"/>
    <property type="match status" value="3"/>
</dbReference>
<keyword evidence="7" id="KW-0732">Signal</keyword>
<dbReference type="PANTHER" id="PTHR11640">
    <property type="entry name" value="NEPHRIN"/>
    <property type="match status" value="1"/>
</dbReference>
<evidence type="ECO:0000313" key="10">
    <source>
        <dbReference type="EnsemblMetazoa" id="CapteP219353"/>
    </source>
</evidence>
<evidence type="ECO:0000256" key="3">
    <source>
        <dbReference type="ARBA" id="ARBA00023157"/>
    </source>
</evidence>
<dbReference type="OMA" id="DATFICK"/>
<feature type="chain" id="PRO_5011952020" description="Immunoglobulin domain-containing protein" evidence="7">
    <location>
        <begin position="16"/>
        <end position="453"/>
    </location>
</feature>
<dbReference type="OrthoDB" id="5843172at2759"/>
<evidence type="ECO:0000259" key="8">
    <source>
        <dbReference type="SMART" id="SM00409"/>
    </source>
</evidence>
<sequence>MHWVTLCLSFPLCSALFSSVLLCGGTPSSFISHRQIGWAQCQLSACPYFCCHGDALANISLAVALCQLSAQVYTSRSESFYRNDTLTVTCDVTNKEAETFYITWHRIVEGEEVEIGTSAHINDGFRNTKRYKADYHTDIPHDISHVKFHLNITDVTTADSGRIGCKIPTQGVVLYKPFTVYEPVKTVKLITTDINGTHAMVYSDGQSAKFKEDEVLKITCSVNGSYPAPRVKVTVAGLDITSKFARTETLHKVGATKGLQELYYEVLLTNEKMSIAYDFDQEQLKCEATMPETEFEANSISINISLTGYKPKFLCNPTVIAENHHSLMEINCTVRSQPPAYDFQITWNDGPSKSGASNTTLKGKDRDGHYSSDNVEGKSDLETVMVLTITRLFPQHFRTYYFEATNELGREVFPIELVMSDEGYKSSESRSNARHILSSIPLLLVAYILTCQL</sequence>
<dbReference type="GO" id="GO:0050839">
    <property type="term" value="F:cell adhesion molecule binding"/>
    <property type="evidence" value="ECO:0007669"/>
    <property type="project" value="TreeGrafter"/>
</dbReference>
<feature type="region of interest" description="Disordered" evidence="6">
    <location>
        <begin position="354"/>
        <end position="374"/>
    </location>
</feature>
<dbReference type="GO" id="GO:0005911">
    <property type="term" value="C:cell-cell junction"/>
    <property type="evidence" value="ECO:0007669"/>
    <property type="project" value="TreeGrafter"/>
</dbReference>
<reference evidence="11" key="1">
    <citation type="submission" date="2012-12" db="EMBL/GenBank/DDBJ databases">
        <authorList>
            <person name="Hellsten U."/>
            <person name="Grimwood J."/>
            <person name="Chapman J.A."/>
            <person name="Shapiro H."/>
            <person name="Aerts A."/>
            <person name="Otillar R.P."/>
            <person name="Terry A.Y."/>
            <person name="Boore J.L."/>
            <person name="Simakov O."/>
            <person name="Marletaz F."/>
            <person name="Cho S.-J."/>
            <person name="Edsinger-Gonzales E."/>
            <person name="Havlak P."/>
            <person name="Kuo D.-H."/>
            <person name="Larsson T."/>
            <person name="Lv J."/>
            <person name="Arendt D."/>
            <person name="Savage R."/>
            <person name="Osoegawa K."/>
            <person name="de Jong P."/>
            <person name="Lindberg D.R."/>
            <person name="Seaver E.C."/>
            <person name="Weisblat D.A."/>
            <person name="Putnam N.H."/>
            <person name="Grigoriev I.V."/>
            <person name="Rokhsar D.S."/>
        </authorList>
    </citation>
    <scope>NUCLEOTIDE SEQUENCE</scope>
    <source>
        <strain evidence="11">I ESC-2004</strain>
    </source>
</reference>
<dbReference type="InterPro" id="IPR036179">
    <property type="entry name" value="Ig-like_dom_sf"/>
</dbReference>
<feature type="compositionally biased region" description="Basic and acidic residues" evidence="6">
    <location>
        <begin position="362"/>
        <end position="374"/>
    </location>
</feature>